<organism evidence="2 3">
    <name type="scientific">Steinernema glaseri</name>
    <dbReference type="NCBI Taxonomy" id="37863"/>
    <lineage>
        <taxon>Eukaryota</taxon>
        <taxon>Metazoa</taxon>
        <taxon>Ecdysozoa</taxon>
        <taxon>Nematoda</taxon>
        <taxon>Chromadorea</taxon>
        <taxon>Rhabditida</taxon>
        <taxon>Tylenchina</taxon>
        <taxon>Panagrolaimomorpha</taxon>
        <taxon>Strongyloidoidea</taxon>
        <taxon>Steinernematidae</taxon>
        <taxon>Steinernema</taxon>
    </lineage>
</organism>
<evidence type="ECO:0000313" key="3">
    <source>
        <dbReference type="WBParaSite" id="L893_g4807.t1"/>
    </source>
</evidence>
<feature type="region of interest" description="Disordered" evidence="1">
    <location>
        <begin position="51"/>
        <end position="127"/>
    </location>
</feature>
<dbReference type="PANTHER" id="PTHR15921:SF3">
    <property type="entry name" value="PRE-MRNA CLEAVAGE COMPLEX 2 PROTEIN PCF11"/>
    <property type="match status" value="1"/>
</dbReference>
<dbReference type="GO" id="GO:0006369">
    <property type="term" value="P:termination of RNA polymerase II transcription"/>
    <property type="evidence" value="ECO:0007669"/>
    <property type="project" value="InterPro"/>
</dbReference>
<keyword evidence="2" id="KW-1185">Reference proteome</keyword>
<feature type="region of interest" description="Disordered" evidence="1">
    <location>
        <begin position="1"/>
        <end position="34"/>
    </location>
</feature>
<dbReference type="Proteomes" id="UP000095287">
    <property type="component" value="Unplaced"/>
</dbReference>
<feature type="region of interest" description="Disordered" evidence="1">
    <location>
        <begin position="139"/>
        <end position="173"/>
    </location>
</feature>
<feature type="region of interest" description="Disordered" evidence="1">
    <location>
        <begin position="531"/>
        <end position="573"/>
    </location>
</feature>
<dbReference type="GO" id="GO:0003729">
    <property type="term" value="F:mRNA binding"/>
    <property type="evidence" value="ECO:0007669"/>
    <property type="project" value="InterPro"/>
</dbReference>
<dbReference type="AlphaFoldDB" id="A0A1I8ADH8"/>
<dbReference type="WBParaSite" id="L893_g4807.t1">
    <property type="protein sequence ID" value="L893_g4807.t1"/>
    <property type="gene ID" value="L893_g4807"/>
</dbReference>
<dbReference type="GO" id="GO:0005737">
    <property type="term" value="C:cytoplasm"/>
    <property type="evidence" value="ECO:0007669"/>
    <property type="project" value="TreeGrafter"/>
</dbReference>
<reference evidence="3" key="1">
    <citation type="submission" date="2016-11" db="UniProtKB">
        <authorList>
            <consortium name="WormBaseParasite"/>
        </authorList>
    </citation>
    <scope>IDENTIFICATION</scope>
</reference>
<accession>A0A1I8ADH8</accession>
<name>A0A1I8ADH8_9BILA</name>
<dbReference type="GO" id="GO:0031124">
    <property type="term" value="P:mRNA 3'-end processing"/>
    <property type="evidence" value="ECO:0007669"/>
    <property type="project" value="InterPro"/>
</dbReference>
<dbReference type="InterPro" id="IPR045154">
    <property type="entry name" value="PCF11-like"/>
</dbReference>
<dbReference type="PANTHER" id="PTHR15921">
    <property type="entry name" value="PRE-MRNA CLEAVAGE COMPLEX II"/>
    <property type="match status" value="1"/>
</dbReference>
<sequence length="757" mass="83161">MNKIDPNLSVDHYQLGASSSTSTSAYTRSSGTTSVPQRLVQVLQAYVPASTVPNPMPSPSGIHVNPQLIGSKSTTSQGPSSVQATVVTRSNVSDPRLRGHGAANNGSGPEVKKADPRPDPRMKASAPVVPKVEAGRLPVQNYPRHDSPRYTDCPNYSNSPRYDIDERVPPATNGINRRFTPLLVQKRHAGPYNFVEKKRPRLPSAPTVALGGHAFSSLPVRPPTPTSSYGHPPPMGIPDHLLGPSAALDSPHSVSMAPQPGIHQQPMPNAYHNPMYLSFNGTMMPPMGAPQMPALGQSMRPPNQSMPPMGQPISSMGPPMPPQGQPMHPMSASKIRPMESQASIAPLPPQKPVIVTDETPRFEGLPQNNRIFVNGRAYEVFYIDNVAVIERYGLPHRIFFSGPPRDVVIDGVPHRVAFGEEKRVFIDGELHVLRLGSPSRELYIGGYPFKGIFGGPPIIATINGRRHEIRLGGPAPEVNIDADPSYELQRYMPEARRNVGMNPAPKLQSKEPKKPSEDIFTLLKRLEKQGLFKKPTGNAPETKQPEPPKSVAPSRPVIHDFSSQRGDTPPNDLLETRDVRFLGIRYSKVVESILTKKECCPECCLSFEGLSTDLQNHHKDDHVQQRLKRLRPGGSAGGSRPWYTVKKSFYETSSQAELLRIEQEKNGVGTVANSNVPSDAVERNFCETCHEKFDEYYDDDEDVWMLKDSSLHNGKAYHTGCVMDAPTISTTEADIMAFANPKKEDGDFMICAMTSAW</sequence>
<dbReference type="GO" id="GO:0000993">
    <property type="term" value="F:RNA polymerase II complex binding"/>
    <property type="evidence" value="ECO:0007669"/>
    <property type="project" value="InterPro"/>
</dbReference>
<evidence type="ECO:0000313" key="2">
    <source>
        <dbReference type="Proteomes" id="UP000095287"/>
    </source>
</evidence>
<feature type="compositionally biased region" description="Polar residues" evidence="1">
    <location>
        <begin position="68"/>
        <end position="93"/>
    </location>
</feature>
<protein>
    <submittedName>
        <fullName evidence="3">C2H2-type domain-containing protein</fullName>
    </submittedName>
</protein>
<feature type="region of interest" description="Disordered" evidence="1">
    <location>
        <begin position="497"/>
        <end position="516"/>
    </location>
</feature>
<evidence type="ECO:0000256" key="1">
    <source>
        <dbReference type="SAM" id="MobiDB-lite"/>
    </source>
</evidence>
<feature type="compositionally biased region" description="Basic and acidic residues" evidence="1">
    <location>
        <begin position="110"/>
        <end position="122"/>
    </location>
</feature>
<feature type="compositionally biased region" description="Low complexity" evidence="1">
    <location>
        <begin position="18"/>
        <end position="34"/>
    </location>
</feature>
<proteinExistence type="predicted"/>
<dbReference type="GO" id="GO:0005849">
    <property type="term" value="C:mRNA cleavage factor complex"/>
    <property type="evidence" value="ECO:0007669"/>
    <property type="project" value="TreeGrafter"/>
</dbReference>